<reference evidence="1 2" key="1">
    <citation type="submission" date="2019-12" db="EMBL/GenBank/DDBJ databases">
        <title>Maritimibacter sp. nov. sp. isolated from sea sand.</title>
        <authorList>
            <person name="Kim J."/>
            <person name="Jeong S.E."/>
            <person name="Jung H.S."/>
            <person name="Jeon C.O."/>
        </authorList>
    </citation>
    <scope>NUCLEOTIDE SEQUENCE [LARGE SCALE GENOMIC DNA]</scope>
    <source>
        <strain evidence="1 2">DP07</strain>
    </source>
</reference>
<evidence type="ECO:0000313" key="2">
    <source>
        <dbReference type="Proteomes" id="UP000467322"/>
    </source>
</evidence>
<dbReference type="InterPro" id="IPR021233">
    <property type="entry name" value="DUF2783"/>
</dbReference>
<protein>
    <submittedName>
        <fullName evidence="1">DUF2783 domain-containing protein</fullName>
    </submittedName>
</protein>
<dbReference type="EMBL" id="WTUX01000019">
    <property type="protein sequence ID" value="MZR14819.1"/>
    <property type="molecule type" value="Genomic_DNA"/>
</dbReference>
<comment type="caution">
    <text evidence="1">The sequence shown here is derived from an EMBL/GenBank/DDBJ whole genome shotgun (WGS) entry which is preliminary data.</text>
</comment>
<keyword evidence="2" id="KW-1185">Reference proteome</keyword>
<proteinExistence type="predicted"/>
<dbReference type="RefSeq" id="WP_161352939.1">
    <property type="nucleotide sequence ID" value="NZ_WTUX01000019.1"/>
</dbReference>
<dbReference type="AlphaFoldDB" id="A0A845M6W6"/>
<name>A0A845M6W6_9RHOB</name>
<sequence>MSLILSPNIENPDAFYQELTEAQRDLTDAEANAMNARLVLILANQVGSLEDLRDAIELAGATAA</sequence>
<accession>A0A845M6W6</accession>
<organism evidence="1 2">
    <name type="scientific">Maritimibacter harenae</name>
    <dbReference type="NCBI Taxonomy" id="2606218"/>
    <lineage>
        <taxon>Bacteria</taxon>
        <taxon>Pseudomonadati</taxon>
        <taxon>Pseudomonadota</taxon>
        <taxon>Alphaproteobacteria</taxon>
        <taxon>Rhodobacterales</taxon>
        <taxon>Roseobacteraceae</taxon>
        <taxon>Maritimibacter</taxon>
    </lineage>
</organism>
<dbReference type="Pfam" id="PF10932">
    <property type="entry name" value="DUF2783"/>
    <property type="match status" value="1"/>
</dbReference>
<evidence type="ECO:0000313" key="1">
    <source>
        <dbReference type="EMBL" id="MZR14819.1"/>
    </source>
</evidence>
<dbReference type="Proteomes" id="UP000467322">
    <property type="component" value="Unassembled WGS sequence"/>
</dbReference>
<gene>
    <name evidence="1" type="ORF">GQE99_17495</name>
</gene>